<protein>
    <submittedName>
        <fullName evidence="5">Alpha-1,6-mannosyltransferase</fullName>
    </submittedName>
</protein>
<comment type="similarity">
    <text evidence="1">Belongs to the glycosyltransferase 34 family.</text>
</comment>
<dbReference type="FunFam" id="3.90.550.10:FF:000117">
    <property type="entry name" value="Glycosyltransferase family 34 protein"/>
    <property type="match status" value="1"/>
</dbReference>
<keyword evidence="4" id="KW-1133">Transmembrane helix</keyword>
<gene>
    <name evidence="5" type="ORF">DASC09_063910</name>
</gene>
<dbReference type="EMBL" id="BTFZ01000020">
    <property type="protein sequence ID" value="GMM39052.1"/>
    <property type="molecule type" value="Genomic_DNA"/>
</dbReference>
<name>A0AAV5QX60_9ASCO</name>
<accession>A0AAV5QX60</accession>
<organism evidence="5 6">
    <name type="scientific">Saccharomycopsis crataegensis</name>
    <dbReference type="NCBI Taxonomy" id="43959"/>
    <lineage>
        <taxon>Eukaryota</taxon>
        <taxon>Fungi</taxon>
        <taxon>Dikarya</taxon>
        <taxon>Ascomycota</taxon>
        <taxon>Saccharomycotina</taxon>
        <taxon>Saccharomycetes</taxon>
        <taxon>Saccharomycopsidaceae</taxon>
        <taxon>Saccharomycopsis</taxon>
    </lineage>
</organism>
<evidence type="ECO:0000256" key="4">
    <source>
        <dbReference type="SAM" id="Phobius"/>
    </source>
</evidence>
<evidence type="ECO:0000313" key="6">
    <source>
        <dbReference type="Proteomes" id="UP001360560"/>
    </source>
</evidence>
<comment type="caution">
    <text evidence="5">The sequence shown here is derived from an EMBL/GenBank/DDBJ whole genome shotgun (WGS) entry which is preliminary data.</text>
</comment>
<keyword evidence="6" id="KW-1185">Reference proteome</keyword>
<reference evidence="5 6" key="1">
    <citation type="journal article" date="2023" name="Elife">
        <title>Identification of key yeast species and microbe-microbe interactions impacting larval growth of Drosophila in the wild.</title>
        <authorList>
            <person name="Mure A."/>
            <person name="Sugiura Y."/>
            <person name="Maeda R."/>
            <person name="Honda K."/>
            <person name="Sakurai N."/>
            <person name="Takahashi Y."/>
            <person name="Watada M."/>
            <person name="Katoh T."/>
            <person name="Gotoh A."/>
            <person name="Gotoh Y."/>
            <person name="Taniguchi I."/>
            <person name="Nakamura K."/>
            <person name="Hayashi T."/>
            <person name="Katayama T."/>
            <person name="Uemura T."/>
            <person name="Hattori Y."/>
        </authorList>
    </citation>
    <scope>NUCLEOTIDE SEQUENCE [LARGE SCALE GENOMIC DNA]</scope>
    <source>
        <strain evidence="5 6">SC-9</strain>
    </source>
</reference>
<evidence type="ECO:0000256" key="2">
    <source>
        <dbReference type="ARBA" id="ARBA00022676"/>
    </source>
</evidence>
<dbReference type="InterPro" id="IPR008630">
    <property type="entry name" value="Glyco_trans_34"/>
</dbReference>
<evidence type="ECO:0000256" key="3">
    <source>
        <dbReference type="ARBA" id="ARBA00022679"/>
    </source>
</evidence>
<sequence length="378" mass="45269">MVIFHSETREYKQLFDSIPSSQLNSRPPTSRTMDHEKDIQIIPPYAALQPRKKQRSPFASVKMMLSSFKKTLMLLTCVLMFFVYLKFPTGRFKQLQQRILNKDPEIVIILAANEGGGVLKWKGAQEWSVERSSINNKKYYANKHGYGLTIKDMTIKRRYSHEWRESWEKVDILKQTMRQFPNTKWFWWLDLHTYIIEPQLSLEEHIFNNLNNLTYRITNEKDFNPLNLDLNIPYADYKNSPVEMLITQDCGGFNLGSFLIKKSPWSELLLDIWWDPAFYEQMHMIWEHKEQDAFETLYRTQPWIRERIGFLPLKSINAFPPGACSDKADDPQFFYNENDRDFVVNMAGCEWGRDCWAEMEYYKSVDRRLHKKPWYKFW</sequence>
<keyword evidence="4" id="KW-0812">Transmembrane</keyword>
<dbReference type="RefSeq" id="XP_064856047.1">
    <property type="nucleotide sequence ID" value="XM_064999975.1"/>
</dbReference>
<dbReference type="InterPro" id="IPR029044">
    <property type="entry name" value="Nucleotide-diphossugar_trans"/>
</dbReference>
<dbReference type="GO" id="GO:0006487">
    <property type="term" value="P:protein N-linked glycosylation"/>
    <property type="evidence" value="ECO:0007669"/>
    <property type="project" value="TreeGrafter"/>
</dbReference>
<evidence type="ECO:0000313" key="5">
    <source>
        <dbReference type="EMBL" id="GMM39052.1"/>
    </source>
</evidence>
<dbReference type="Gene3D" id="3.90.550.10">
    <property type="entry name" value="Spore Coat Polysaccharide Biosynthesis Protein SpsA, Chain A"/>
    <property type="match status" value="1"/>
</dbReference>
<dbReference type="PANTHER" id="PTHR31306">
    <property type="entry name" value="ALPHA-1,6-MANNOSYLTRANSFERASE MNN11-RELATED"/>
    <property type="match status" value="1"/>
</dbReference>
<dbReference type="GeneID" id="90077040"/>
<keyword evidence="2" id="KW-0328">Glycosyltransferase</keyword>
<dbReference type="Pfam" id="PF05637">
    <property type="entry name" value="Glyco_transf_34"/>
    <property type="match status" value="1"/>
</dbReference>
<dbReference type="GO" id="GO:0000139">
    <property type="term" value="C:Golgi membrane"/>
    <property type="evidence" value="ECO:0007669"/>
    <property type="project" value="TreeGrafter"/>
</dbReference>
<evidence type="ECO:0000256" key="1">
    <source>
        <dbReference type="ARBA" id="ARBA00005664"/>
    </source>
</evidence>
<keyword evidence="4" id="KW-0472">Membrane</keyword>
<dbReference type="PANTHER" id="PTHR31306:SF5">
    <property type="entry name" value="ALPHA-1,6-MANNOSYLTRANSFERASE MNN10-RELATED"/>
    <property type="match status" value="1"/>
</dbReference>
<proteinExistence type="inferred from homology"/>
<dbReference type="GO" id="GO:0016757">
    <property type="term" value="F:glycosyltransferase activity"/>
    <property type="evidence" value="ECO:0007669"/>
    <property type="project" value="UniProtKB-KW"/>
</dbReference>
<dbReference type="Proteomes" id="UP001360560">
    <property type="component" value="Unassembled WGS sequence"/>
</dbReference>
<keyword evidence="3" id="KW-0808">Transferase</keyword>
<dbReference type="AlphaFoldDB" id="A0AAV5QX60"/>
<feature type="transmembrane region" description="Helical" evidence="4">
    <location>
        <begin position="71"/>
        <end position="87"/>
    </location>
</feature>